<evidence type="ECO:0000256" key="1">
    <source>
        <dbReference type="SAM" id="Coils"/>
    </source>
</evidence>
<evidence type="ECO:0000256" key="2">
    <source>
        <dbReference type="SAM" id="MobiDB-lite"/>
    </source>
</evidence>
<evidence type="ECO:0000313" key="9">
    <source>
        <dbReference type="EMBL" id="AIB10071.1"/>
    </source>
</evidence>
<keyword evidence="3" id="KW-0812">Transmembrane</keyword>
<dbReference type="Proteomes" id="UP000243670">
    <property type="component" value="Nucleomorph 3"/>
</dbReference>
<evidence type="ECO:0000313" key="4">
    <source>
        <dbReference type="EMBL" id="AIB09518.1"/>
    </source>
</evidence>
<evidence type="ECO:0000313" key="7">
    <source>
        <dbReference type="EMBL" id="AIB09882.1"/>
    </source>
</evidence>
<name>A0A060DF88_9EUKA</name>
<dbReference type="EMBL" id="CP006629">
    <property type="protein sequence ID" value="AIB10071.1"/>
    <property type="molecule type" value="Genomic_DNA"/>
</dbReference>
<protein>
    <submittedName>
        <fullName evidence="4">Uncharacterized protein</fullName>
    </submittedName>
</protein>
<feature type="transmembrane region" description="Helical" evidence="3">
    <location>
        <begin position="322"/>
        <end position="347"/>
    </location>
</feature>
<keyword evidence="1" id="KW-0175">Coiled coil</keyword>
<dbReference type="Proteomes" id="UP000243670">
    <property type="component" value="Nucleomorph 2"/>
</dbReference>
<keyword evidence="4" id="KW-0542">Nucleomorph</keyword>
<feature type="region of interest" description="Disordered" evidence="2">
    <location>
        <begin position="1"/>
        <end position="36"/>
    </location>
</feature>
<organism evidence="4 10">
    <name type="scientific">Lotharella oceanica</name>
    <dbReference type="NCBI Taxonomy" id="641309"/>
    <lineage>
        <taxon>Eukaryota</taxon>
        <taxon>Sar</taxon>
        <taxon>Rhizaria</taxon>
        <taxon>Cercozoa</taxon>
        <taxon>Chlorarachniophyceae</taxon>
        <taxon>Lotharella</taxon>
    </lineage>
</organism>
<keyword evidence="3" id="KW-1133">Transmembrane helix</keyword>
<dbReference type="Proteomes" id="UP000243670">
    <property type="component" value="Nucleomorph 1"/>
</dbReference>
<dbReference type="AlphaFoldDB" id="A0A060DF88"/>
<accession>A0A060DF88</accession>
<dbReference type="EMBL" id="CP006627">
    <property type="protein sequence ID" value="AIB09518.1"/>
    <property type="molecule type" value="Genomic_DNA"/>
</dbReference>
<evidence type="ECO:0000256" key="3">
    <source>
        <dbReference type="SAM" id="Phobius"/>
    </source>
</evidence>
<evidence type="ECO:0000313" key="10">
    <source>
        <dbReference type="Proteomes" id="UP000243670"/>
    </source>
</evidence>
<proteinExistence type="predicted"/>
<gene>
    <name evidence="5" type="ORF">M951_chr1200</name>
    <name evidence="4" type="ORF">M951_chr131</name>
    <name evidence="7" type="ORF">M951_chr2190</name>
    <name evidence="6" type="ORF">M951_chr231</name>
    <name evidence="9" type="ORF">M951_chr3174</name>
    <name evidence="8" type="ORF">M951_chr331</name>
</gene>
<feature type="transmembrane region" description="Helical" evidence="3">
    <location>
        <begin position="296"/>
        <end position="316"/>
    </location>
</feature>
<sequence length="385" mass="41339">MSNQIDPKSNSNNTFARRSVQGSVPKCGPHTARRKFSHPTAGEVTFDVFKPHRGSADARLGKTMMYKYQRTWLPVCDSTRKWHTMIAYERGPNSQITPKKLIYSSNKWRLLDGGDSIFGRNDEYIPSKGTLYDIDTVAPDNTWGNYFRNTAVDHAWKIGAGIAAAPFAYKYMTDQTYKSERDDALTKLAAKELELKAMATKADDLATEKAELENTKNKSDEEIARLKQVNQELEDKLQKAREELASVTSALDAQIKQANELLQQSKLDAANKKLPQSELDEALKKKAESYSTLSNLGYMAGGVVLAATATVGLVAAGTGLTVAATLTAVGIGLGMAISAAGTAIAVASGAVSGAASTAYTAAAPYAATIGQTAAGAAGTKMYMDR</sequence>
<dbReference type="EMBL" id="CP006628">
    <property type="protein sequence ID" value="AIB09882.1"/>
    <property type="molecule type" value="Genomic_DNA"/>
</dbReference>
<evidence type="ECO:0000313" key="6">
    <source>
        <dbReference type="EMBL" id="AIB09734.1"/>
    </source>
</evidence>
<feature type="coiled-coil region" evidence="1">
    <location>
        <begin position="188"/>
        <end position="257"/>
    </location>
</feature>
<dbReference type="EMBL" id="CP006628">
    <property type="protein sequence ID" value="AIB09734.1"/>
    <property type="molecule type" value="Genomic_DNA"/>
</dbReference>
<dbReference type="EMBL" id="CP006629">
    <property type="protein sequence ID" value="AIB09937.1"/>
    <property type="molecule type" value="Genomic_DNA"/>
</dbReference>
<geneLocation type="nucleomorph" evidence="4"/>
<feature type="compositionally biased region" description="Polar residues" evidence="2">
    <location>
        <begin position="1"/>
        <end position="22"/>
    </location>
</feature>
<keyword evidence="3" id="KW-0472">Membrane</keyword>
<dbReference type="EMBL" id="CP006627">
    <property type="protein sequence ID" value="AIB09679.1"/>
    <property type="molecule type" value="Genomic_DNA"/>
</dbReference>
<evidence type="ECO:0000313" key="5">
    <source>
        <dbReference type="EMBL" id="AIB09679.1"/>
    </source>
</evidence>
<evidence type="ECO:0000313" key="8">
    <source>
        <dbReference type="EMBL" id="AIB09937.1"/>
    </source>
</evidence>
<reference evidence="4 10" key="1">
    <citation type="journal article" date="2014" name="BMC Genomics">
        <title>Nucleomorph and plastid genome sequences of the chlorarachniophyte Lotharella oceanica: convergent reductive evolution and frequent recombination in nucleomorph-bearing algae.</title>
        <authorList>
            <person name="Tanifuji G."/>
            <person name="Onodera N.T."/>
            <person name="Brown M.W."/>
            <person name="Curtis B.A."/>
            <person name="Roger A.J."/>
            <person name="Ka-Shu Wong G."/>
            <person name="Melkonian M."/>
            <person name="Archibald J.M."/>
        </authorList>
    </citation>
    <scope>NUCLEOTIDE SEQUENCE [LARGE SCALE GENOMIC DNA]</scope>
    <source>
        <strain evidence="4 10">CCMP622</strain>
    </source>
</reference>